<dbReference type="Pfam" id="PF00521">
    <property type="entry name" value="DNA_topoisoIV"/>
    <property type="match status" value="1"/>
</dbReference>
<gene>
    <name evidence="8 12" type="primary">gyrA</name>
    <name evidence="12" type="ORF">F3F73_06415</name>
</gene>
<comment type="subcellular location">
    <subcellularLocation>
        <location evidence="8">Cytoplasm</location>
    </subcellularLocation>
</comment>
<dbReference type="NCBIfam" id="NF004043">
    <property type="entry name" value="PRK05560.1"/>
    <property type="match status" value="1"/>
</dbReference>
<dbReference type="InterPro" id="IPR005743">
    <property type="entry name" value="GyrA"/>
</dbReference>
<organism evidence="12 13">
    <name type="scientific">Bacteroides salyersiae</name>
    <dbReference type="NCBI Taxonomy" id="291644"/>
    <lineage>
        <taxon>Bacteria</taxon>
        <taxon>Pseudomonadati</taxon>
        <taxon>Bacteroidota</taxon>
        <taxon>Bacteroidia</taxon>
        <taxon>Bacteroidales</taxon>
        <taxon>Bacteroidaceae</taxon>
        <taxon>Bacteroides</taxon>
    </lineage>
</organism>
<dbReference type="EMBL" id="VWMK01000005">
    <property type="protein sequence ID" value="KAA3767368.1"/>
    <property type="molecule type" value="Genomic_DNA"/>
</dbReference>
<reference evidence="12 13" key="1">
    <citation type="journal article" date="2019" name="Nat. Med.">
        <title>A library of human gut bacterial isolates paired with longitudinal multiomics data enables mechanistic microbiome research.</title>
        <authorList>
            <person name="Poyet M."/>
            <person name="Groussin M."/>
            <person name="Gibbons S.M."/>
            <person name="Avila-Pacheco J."/>
            <person name="Jiang X."/>
            <person name="Kearney S.M."/>
            <person name="Perrotta A.R."/>
            <person name="Berdy B."/>
            <person name="Zhao S."/>
            <person name="Lieberman T.D."/>
            <person name="Swanson P.K."/>
            <person name="Smith M."/>
            <person name="Roesemann S."/>
            <person name="Alexander J.E."/>
            <person name="Rich S.A."/>
            <person name="Livny J."/>
            <person name="Vlamakis H."/>
            <person name="Clish C."/>
            <person name="Bullock K."/>
            <person name="Deik A."/>
            <person name="Scott J."/>
            <person name="Pierce K.A."/>
            <person name="Xavier R.J."/>
            <person name="Alm E.J."/>
        </authorList>
    </citation>
    <scope>NUCLEOTIDE SEQUENCE [LARGE SCALE GENOMIC DNA]</scope>
    <source>
        <strain evidence="12 13">BIOML-A10</strain>
    </source>
</reference>
<dbReference type="PROSITE" id="PS52040">
    <property type="entry name" value="TOPO_IIA"/>
    <property type="match status" value="1"/>
</dbReference>
<comment type="similarity">
    <text evidence="2 8">Belongs to the type II topoisomerase GyrA/ParC subunit family.</text>
</comment>
<evidence type="ECO:0000256" key="3">
    <source>
        <dbReference type="ARBA" id="ARBA00022741"/>
    </source>
</evidence>
<comment type="catalytic activity">
    <reaction evidence="1 8 9">
        <text>ATP-dependent breakage, passage and rejoining of double-stranded DNA.</text>
        <dbReference type="EC" id="5.6.2.2"/>
    </reaction>
</comment>
<comment type="function">
    <text evidence="8">A type II topoisomerase that negatively supercoils closed circular double-stranded (ds) DNA in an ATP-dependent manner to modulate DNA topology and maintain chromosomes in an underwound state. Negative supercoiling favors strand separation, and DNA replication, transcription, recombination and repair, all of which involve strand separation. Also able to catalyze the interconversion of other topological isomers of dsDNA rings, including catenanes and knotted rings. Type II topoisomerases break and join 2 DNA strands simultaneously in an ATP-dependent manner.</text>
</comment>
<dbReference type="Proteomes" id="UP000422221">
    <property type="component" value="Unassembled WGS sequence"/>
</dbReference>
<dbReference type="FunFam" id="3.30.1360.40:FF:000002">
    <property type="entry name" value="DNA gyrase subunit A"/>
    <property type="match status" value="1"/>
</dbReference>
<feature type="compositionally biased region" description="Acidic residues" evidence="10">
    <location>
        <begin position="836"/>
        <end position="856"/>
    </location>
</feature>
<evidence type="ECO:0000256" key="5">
    <source>
        <dbReference type="ARBA" id="ARBA00023029"/>
    </source>
</evidence>
<dbReference type="HAMAP" id="MF_01897">
    <property type="entry name" value="GyrA"/>
    <property type="match status" value="1"/>
</dbReference>
<dbReference type="SUPFAM" id="SSF101904">
    <property type="entry name" value="GyrA/ParC C-terminal domain-like"/>
    <property type="match status" value="1"/>
</dbReference>
<dbReference type="GO" id="GO:0034335">
    <property type="term" value="F:DNA negative supercoiling activity"/>
    <property type="evidence" value="ECO:0007669"/>
    <property type="project" value="UniProtKB-ARBA"/>
</dbReference>
<dbReference type="NCBIfam" id="TIGR01063">
    <property type="entry name" value="gyrA"/>
    <property type="match status" value="1"/>
</dbReference>
<feature type="compositionally biased region" description="Acidic residues" evidence="10">
    <location>
        <begin position="816"/>
        <end position="827"/>
    </location>
</feature>
<evidence type="ECO:0000313" key="12">
    <source>
        <dbReference type="EMBL" id="KAA3767368.1"/>
    </source>
</evidence>
<dbReference type="InterPro" id="IPR002205">
    <property type="entry name" value="Topo_IIA_dom_A"/>
</dbReference>
<keyword evidence="6 8" id="KW-0238">DNA-binding</keyword>
<dbReference type="SUPFAM" id="SSF56719">
    <property type="entry name" value="Type II DNA topoisomerase"/>
    <property type="match status" value="1"/>
</dbReference>
<dbReference type="InterPro" id="IPR013757">
    <property type="entry name" value="Topo_IIA_A_a_sf"/>
</dbReference>
<feature type="domain" description="Topo IIA-type catalytic" evidence="11">
    <location>
        <begin position="33"/>
        <end position="501"/>
    </location>
</feature>
<evidence type="ECO:0000259" key="11">
    <source>
        <dbReference type="PROSITE" id="PS52040"/>
    </source>
</evidence>
<evidence type="ECO:0000256" key="10">
    <source>
        <dbReference type="SAM" id="MobiDB-lite"/>
    </source>
</evidence>
<evidence type="ECO:0000256" key="7">
    <source>
        <dbReference type="ARBA" id="ARBA00023235"/>
    </source>
</evidence>
<dbReference type="Gene3D" id="1.10.268.10">
    <property type="entry name" value="Topoisomerase, domain 3"/>
    <property type="match status" value="1"/>
</dbReference>
<dbReference type="GO" id="GO:0005737">
    <property type="term" value="C:cytoplasm"/>
    <property type="evidence" value="ECO:0007669"/>
    <property type="project" value="UniProtKB-SubCell"/>
</dbReference>
<dbReference type="EC" id="5.6.2.2" evidence="8"/>
<evidence type="ECO:0000256" key="9">
    <source>
        <dbReference type="PROSITE-ProRule" id="PRU01384"/>
    </source>
</evidence>
<name>A0A7J4XKP0_9BACE</name>
<dbReference type="RefSeq" id="WP_005931677.1">
    <property type="nucleotide sequence ID" value="NZ_CABKSE010000002.1"/>
</dbReference>
<dbReference type="Pfam" id="PF03989">
    <property type="entry name" value="DNA_gyraseA_C"/>
    <property type="match status" value="6"/>
</dbReference>
<dbReference type="GO" id="GO:0005524">
    <property type="term" value="F:ATP binding"/>
    <property type="evidence" value="ECO:0007669"/>
    <property type="project" value="UniProtKB-UniRule"/>
</dbReference>
<sequence>MLEQDRIIKINIEEEMKSSYIDYSMSVIVSRALPDVRDGFKPVHRRILYGMMELGNTSDKPYKKSARIVGEVLGKYHPHGDSSVYLAMVRMAQEWAMRYPLVDGQGNFGSVDGDSPAAMRYTEARLNKLGEAMMEDLYKETVDFDRNFDNTLDEPTVMPTRIPNLLINGASGIAVGMATNMPPHNLSEIIDACDAYIDNPEITVEELMNYVKAPDFPTGGYIYGISGVREAYLTGRGRVIMRAKAEIETGQTHDKIVVTEIPYNVNKAELIKYIADLVNDKKIEGISNANDESDRDGMRIVIDIKRDANASVVLNKLYKMTALQTSFGVNNVALVHGRPKTLNLRDLIKYFVEHRRDVVIRRTQFDLRKAKERAHILEGLIIASDNIDEVIRIIRAAKTPNDAIAGLMSRFELTEIQARAIVEMRLRQLTGLMQDQLHAEYEEIMNQIAYLESILADDEVCRKVIKDELIEVKAKYGDGRRSEIVYSSEEFNPEDFYADDEMIITISHMGYIKRTPLTEFRAQNRGGVGSKGTETRDEDFIEHIYPATMHNTMMFFTQKGKCYWLKVYEIPEGTKNSKGRAIQNLLNIDSDDAVNAYLRVKSLSDQEYINSHYVLFCTKNGVIKKTLLEQYSRPRQNGVNAITIREDDRVIEVRMTNGNNEIIIANRNGRAIRFHEAAVRVMGRTATGVRGITLDNDGQDEVVGMICIKDLETESVMVVSEQGYGKRSEIEDYRKTNRGGKGVKTMNITEKTGKLVTIKSVTDENDLMIINKSGITIRLKVADVRIMGRATQGVRLINLEKRNDQIGSVCKVTTESLEDEVPTEEVEGQIAVDPADIPDTEIPDTPDNTENDENKE</sequence>
<feature type="active site" description="O-(5'-phospho-DNA)-tyrosine intermediate" evidence="8 9">
    <location>
        <position position="121"/>
    </location>
</feature>
<dbReference type="InterPro" id="IPR050220">
    <property type="entry name" value="Type_II_DNA_Topoisomerases"/>
</dbReference>
<dbReference type="FunFam" id="3.90.199.10:FF:000001">
    <property type="entry name" value="DNA gyrase subunit A"/>
    <property type="match status" value="1"/>
</dbReference>
<feature type="short sequence motif" description="GyrA-box" evidence="8">
    <location>
        <begin position="523"/>
        <end position="529"/>
    </location>
</feature>
<protein>
    <recommendedName>
        <fullName evidence="8">DNA gyrase subunit A</fullName>
        <ecNumber evidence="8">5.6.2.2</ecNumber>
    </recommendedName>
</protein>
<accession>A0A7J4XKP0</accession>
<keyword evidence="4 8" id="KW-0067">ATP-binding</keyword>
<dbReference type="InterPro" id="IPR013758">
    <property type="entry name" value="Topo_IIA_A/C_ab"/>
</dbReference>
<keyword evidence="5 8" id="KW-0799">Topoisomerase</keyword>
<evidence type="ECO:0000313" key="13">
    <source>
        <dbReference type="Proteomes" id="UP000422221"/>
    </source>
</evidence>
<dbReference type="GO" id="GO:0003677">
    <property type="term" value="F:DNA binding"/>
    <property type="evidence" value="ECO:0007669"/>
    <property type="project" value="UniProtKB-UniRule"/>
</dbReference>
<dbReference type="GO" id="GO:0006261">
    <property type="term" value="P:DNA-templated DNA replication"/>
    <property type="evidence" value="ECO:0007669"/>
    <property type="project" value="UniProtKB-UniRule"/>
</dbReference>
<dbReference type="FunFam" id="1.10.268.10:FF:000001">
    <property type="entry name" value="DNA gyrase subunit A"/>
    <property type="match status" value="1"/>
</dbReference>
<feature type="region of interest" description="Disordered" evidence="10">
    <location>
        <begin position="816"/>
        <end position="856"/>
    </location>
</feature>
<dbReference type="CDD" id="cd00187">
    <property type="entry name" value="TOP4c"/>
    <property type="match status" value="1"/>
</dbReference>
<dbReference type="InterPro" id="IPR006691">
    <property type="entry name" value="GyrA/parC_rep"/>
</dbReference>
<dbReference type="GO" id="GO:0006265">
    <property type="term" value="P:DNA topological change"/>
    <property type="evidence" value="ECO:0007669"/>
    <property type="project" value="UniProtKB-UniRule"/>
</dbReference>
<dbReference type="GO" id="GO:0005694">
    <property type="term" value="C:chromosome"/>
    <property type="evidence" value="ECO:0007669"/>
    <property type="project" value="InterPro"/>
</dbReference>
<dbReference type="Gene3D" id="2.120.10.90">
    <property type="entry name" value="DNA gyrase/topoisomerase IV, subunit A, C-terminal"/>
    <property type="match status" value="1"/>
</dbReference>
<dbReference type="PANTHER" id="PTHR43493">
    <property type="entry name" value="DNA GYRASE/TOPOISOMERASE SUBUNIT A"/>
    <property type="match status" value="1"/>
</dbReference>
<evidence type="ECO:0000256" key="8">
    <source>
        <dbReference type="HAMAP-Rule" id="MF_01897"/>
    </source>
</evidence>
<comment type="caution">
    <text evidence="12">The sequence shown here is derived from an EMBL/GenBank/DDBJ whole genome shotgun (WGS) entry which is preliminary data.</text>
</comment>
<dbReference type="GO" id="GO:0009330">
    <property type="term" value="C:DNA topoisomerase type II (double strand cut, ATP-hydrolyzing) complex"/>
    <property type="evidence" value="ECO:0007669"/>
    <property type="project" value="TreeGrafter"/>
</dbReference>
<comment type="miscellaneous">
    <text evidence="8">Few gyrases are as efficient as E.coli at forming negative supercoils. Not all organisms have 2 type II topoisomerases; in organisms with a single type II topoisomerase this enzyme also has to decatenate newly replicated chromosomes.</text>
</comment>
<evidence type="ECO:0000256" key="4">
    <source>
        <dbReference type="ARBA" id="ARBA00022840"/>
    </source>
</evidence>
<dbReference type="AlphaFoldDB" id="A0A7J4XKP0"/>
<dbReference type="SMART" id="SM00434">
    <property type="entry name" value="TOP4c"/>
    <property type="match status" value="1"/>
</dbReference>
<comment type="subunit">
    <text evidence="8">Heterotetramer, composed of two GyrA and two GyrB chains. In the heterotetramer, GyrA contains the active site tyrosine that forms a transient covalent intermediate with DNA, while GyrB binds cofactors and catalyzes ATP hydrolysis.</text>
</comment>
<evidence type="ECO:0000256" key="6">
    <source>
        <dbReference type="ARBA" id="ARBA00023125"/>
    </source>
</evidence>
<keyword evidence="8" id="KW-0963">Cytoplasm</keyword>
<evidence type="ECO:0000256" key="2">
    <source>
        <dbReference type="ARBA" id="ARBA00008263"/>
    </source>
</evidence>
<keyword evidence="7 8" id="KW-0413">Isomerase</keyword>
<dbReference type="Gene3D" id="3.30.1360.40">
    <property type="match status" value="1"/>
</dbReference>
<dbReference type="FunFam" id="2.120.10.90:FF:000006">
    <property type="entry name" value="DNA gyrase subunit A"/>
    <property type="match status" value="1"/>
</dbReference>
<keyword evidence="3 8" id="KW-0547">Nucleotide-binding</keyword>
<proteinExistence type="inferred from homology"/>
<dbReference type="InterPro" id="IPR013760">
    <property type="entry name" value="Topo_IIA-like_dom_sf"/>
</dbReference>
<dbReference type="PANTHER" id="PTHR43493:SF5">
    <property type="entry name" value="DNA GYRASE SUBUNIT A, CHLOROPLASTIC_MITOCHONDRIAL"/>
    <property type="match status" value="1"/>
</dbReference>
<dbReference type="NCBIfam" id="NF004044">
    <property type="entry name" value="PRK05561.1"/>
    <property type="match status" value="1"/>
</dbReference>
<dbReference type="Gene3D" id="3.90.199.10">
    <property type="entry name" value="Topoisomerase II, domain 5"/>
    <property type="match status" value="1"/>
</dbReference>
<evidence type="ECO:0000256" key="1">
    <source>
        <dbReference type="ARBA" id="ARBA00000185"/>
    </source>
</evidence>
<dbReference type="InterPro" id="IPR035516">
    <property type="entry name" value="Gyrase/topoIV_suA_C"/>
</dbReference>
<dbReference type="GeneID" id="93117400"/>